<dbReference type="EMBL" id="KV878681">
    <property type="protein sequence ID" value="OJJ75053.1"/>
    <property type="molecule type" value="Genomic_DNA"/>
</dbReference>
<evidence type="ECO:0000313" key="4">
    <source>
        <dbReference type="Proteomes" id="UP000184499"/>
    </source>
</evidence>
<evidence type="ECO:0008006" key="5">
    <source>
        <dbReference type="Google" id="ProtNLM"/>
    </source>
</evidence>
<feature type="chain" id="PRO_5012160025" description="Hydrophobin" evidence="2">
    <location>
        <begin position="22"/>
        <end position="168"/>
    </location>
</feature>
<dbReference type="VEuPathDB" id="FungiDB:ASPBRDRAFT_147569"/>
<sequence>LRCAAFALALALLCFALISSSLSPSPSSAVPLARVSNWCRRRKKDSFPLPSALLPPHLRKEKKKSSPPISASLVGSCFSPQPTPVSPAAGCYFLQPPRPEAAFGPAIDILSTLKTLLAASRRYQRASPSSSLPCEKSTKAACSSSLAVWHRCRNLLKCPQGHLACCRF</sequence>
<accession>A0A1L9UTI1</accession>
<evidence type="ECO:0000256" key="1">
    <source>
        <dbReference type="SAM" id="MobiDB-lite"/>
    </source>
</evidence>
<gene>
    <name evidence="3" type="ORF">ASPBRDRAFT_147569</name>
</gene>
<dbReference type="GeneID" id="93571761"/>
<dbReference type="RefSeq" id="XP_067482301.1">
    <property type="nucleotide sequence ID" value="XM_067619273.1"/>
</dbReference>
<keyword evidence="2" id="KW-0732">Signal</keyword>
<organism evidence="3 4">
    <name type="scientific">Aspergillus brasiliensis (strain CBS 101740 / IMI 381727 / IBT 21946)</name>
    <dbReference type="NCBI Taxonomy" id="767769"/>
    <lineage>
        <taxon>Eukaryota</taxon>
        <taxon>Fungi</taxon>
        <taxon>Dikarya</taxon>
        <taxon>Ascomycota</taxon>
        <taxon>Pezizomycotina</taxon>
        <taxon>Eurotiomycetes</taxon>
        <taxon>Eurotiomycetidae</taxon>
        <taxon>Eurotiales</taxon>
        <taxon>Aspergillaceae</taxon>
        <taxon>Aspergillus</taxon>
        <taxon>Aspergillus subgen. Circumdati</taxon>
    </lineage>
</organism>
<protein>
    <recommendedName>
        <fullName evidence="5">Hydrophobin</fullName>
    </recommendedName>
</protein>
<dbReference type="AlphaFoldDB" id="A0A1L9UTI1"/>
<reference evidence="4" key="1">
    <citation type="journal article" date="2017" name="Genome Biol.">
        <title>Comparative genomics reveals high biological diversity and specific adaptations in the industrially and medically important fungal genus Aspergillus.</title>
        <authorList>
            <person name="de Vries R.P."/>
            <person name="Riley R."/>
            <person name="Wiebenga A."/>
            <person name="Aguilar-Osorio G."/>
            <person name="Amillis S."/>
            <person name="Uchima C.A."/>
            <person name="Anderluh G."/>
            <person name="Asadollahi M."/>
            <person name="Askin M."/>
            <person name="Barry K."/>
            <person name="Battaglia E."/>
            <person name="Bayram O."/>
            <person name="Benocci T."/>
            <person name="Braus-Stromeyer S.A."/>
            <person name="Caldana C."/>
            <person name="Canovas D."/>
            <person name="Cerqueira G.C."/>
            <person name="Chen F."/>
            <person name="Chen W."/>
            <person name="Choi C."/>
            <person name="Clum A."/>
            <person name="Dos Santos R.A."/>
            <person name="Damasio A.R."/>
            <person name="Diallinas G."/>
            <person name="Emri T."/>
            <person name="Fekete E."/>
            <person name="Flipphi M."/>
            <person name="Freyberg S."/>
            <person name="Gallo A."/>
            <person name="Gournas C."/>
            <person name="Habgood R."/>
            <person name="Hainaut M."/>
            <person name="Harispe M.L."/>
            <person name="Henrissat B."/>
            <person name="Hilden K.S."/>
            <person name="Hope R."/>
            <person name="Hossain A."/>
            <person name="Karabika E."/>
            <person name="Karaffa L."/>
            <person name="Karanyi Z."/>
            <person name="Krasevec N."/>
            <person name="Kuo A."/>
            <person name="Kusch H."/>
            <person name="LaButti K."/>
            <person name="Lagendijk E.L."/>
            <person name="Lapidus A."/>
            <person name="Levasseur A."/>
            <person name="Lindquist E."/>
            <person name="Lipzen A."/>
            <person name="Logrieco A.F."/>
            <person name="MacCabe A."/>
            <person name="Maekelae M.R."/>
            <person name="Malavazi I."/>
            <person name="Melin P."/>
            <person name="Meyer V."/>
            <person name="Mielnichuk N."/>
            <person name="Miskei M."/>
            <person name="Molnar A.P."/>
            <person name="Mule G."/>
            <person name="Ngan C.Y."/>
            <person name="Orejas M."/>
            <person name="Orosz E."/>
            <person name="Ouedraogo J.P."/>
            <person name="Overkamp K.M."/>
            <person name="Park H.-S."/>
            <person name="Perrone G."/>
            <person name="Piumi F."/>
            <person name="Punt P.J."/>
            <person name="Ram A.F."/>
            <person name="Ramon A."/>
            <person name="Rauscher S."/>
            <person name="Record E."/>
            <person name="Riano-Pachon D.M."/>
            <person name="Robert V."/>
            <person name="Roehrig J."/>
            <person name="Ruller R."/>
            <person name="Salamov A."/>
            <person name="Salih N.S."/>
            <person name="Samson R.A."/>
            <person name="Sandor E."/>
            <person name="Sanguinetti M."/>
            <person name="Schuetze T."/>
            <person name="Sepcic K."/>
            <person name="Shelest E."/>
            <person name="Sherlock G."/>
            <person name="Sophianopoulou V."/>
            <person name="Squina F.M."/>
            <person name="Sun H."/>
            <person name="Susca A."/>
            <person name="Todd R.B."/>
            <person name="Tsang A."/>
            <person name="Unkles S.E."/>
            <person name="van de Wiele N."/>
            <person name="van Rossen-Uffink D."/>
            <person name="Oliveira J.V."/>
            <person name="Vesth T.C."/>
            <person name="Visser J."/>
            <person name="Yu J.-H."/>
            <person name="Zhou M."/>
            <person name="Andersen M.R."/>
            <person name="Archer D.B."/>
            <person name="Baker S.E."/>
            <person name="Benoit I."/>
            <person name="Brakhage A.A."/>
            <person name="Braus G.H."/>
            <person name="Fischer R."/>
            <person name="Frisvad J.C."/>
            <person name="Goldman G.H."/>
            <person name="Houbraken J."/>
            <person name="Oakley B."/>
            <person name="Pocsi I."/>
            <person name="Scazzocchio C."/>
            <person name="Seiboth B."/>
            <person name="vanKuyk P.A."/>
            <person name="Wortman J."/>
            <person name="Dyer P.S."/>
            <person name="Grigoriev I.V."/>
        </authorList>
    </citation>
    <scope>NUCLEOTIDE SEQUENCE [LARGE SCALE GENOMIC DNA]</scope>
    <source>
        <strain evidence="4">CBS 101740 / IMI 381727 / IBT 21946</strain>
    </source>
</reference>
<evidence type="ECO:0000313" key="3">
    <source>
        <dbReference type="EMBL" id="OJJ75053.1"/>
    </source>
</evidence>
<keyword evidence="4" id="KW-1185">Reference proteome</keyword>
<feature type="region of interest" description="Disordered" evidence="1">
    <location>
        <begin position="50"/>
        <end position="69"/>
    </location>
</feature>
<proteinExistence type="predicted"/>
<feature type="signal peptide" evidence="2">
    <location>
        <begin position="1"/>
        <end position="21"/>
    </location>
</feature>
<feature type="non-terminal residue" evidence="3">
    <location>
        <position position="1"/>
    </location>
</feature>
<dbReference type="Proteomes" id="UP000184499">
    <property type="component" value="Unassembled WGS sequence"/>
</dbReference>
<name>A0A1L9UTI1_ASPBC</name>
<evidence type="ECO:0000256" key="2">
    <source>
        <dbReference type="SAM" id="SignalP"/>
    </source>
</evidence>